<organism evidence="4 5">
    <name type="scientific">Lacibacterium aquatile</name>
    <dbReference type="NCBI Taxonomy" id="1168082"/>
    <lineage>
        <taxon>Bacteria</taxon>
        <taxon>Pseudomonadati</taxon>
        <taxon>Pseudomonadota</taxon>
        <taxon>Alphaproteobacteria</taxon>
        <taxon>Rhodospirillales</taxon>
        <taxon>Rhodospirillaceae</taxon>
    </lineage>
</organism>
<dbReference type="Proteomes" id="UP001597295">
    <property type="component" value="Unassembled WGS sequence"/>
</dbReference>
<feature type="region of interest" description="Disordered" evidence="2">
    <location>
        <begin position="183"/>
        <end position="213"/>
    </location>
</feature>
<sequence>MKFPEVSPSRAECQRQIVDALRSEGARLYVDASVLIHCYEMSRSACEELLAALTSLEKRVRVPVWSAQETWDVTRELPNKRPLKQKAAALKKRLQDFRAESLRYIDEQTFGDITLEEYTTAINEAVTKLEDLARRVEGIEPGHEDANAQLLPFIAERSVPSNMLEIFSEVQRTGELRFTHEVPPGFADGGTKAPTLQEDGSEEQNSQPKGKKKNRYGDLIMWLEALQDCAREKAQHLIVLTRDNSKRDWVYRPERIKDDEGKLLQNGGLVTLPLPLLTQEAMQRCAVLEGVHVLSLEMFTQVMRTSFGARVGSLGRALQSANRPRPTSRSERAAEQLPLAIDGVAQDISFSSQDMIYEPTADEMATSIGRQILGLHTEGWEAQNEAANILLDLVPSATPSELKQIGRGIIVASNEDAIGPIELAQQVLENTELSATTRANLLVGMLAETYFDENGEPKKPEAYPEIISMLFAHANDVATRPAYQCAVEDRLGLIRKFYLGLPGEAPHEIRLELLLNGRVLRGVQADGVELLESEAPHSRRIGLGSRTEEISVSDLVEVIAREFVVRVDMLRVDGPTNFLIEVPPRLGFIAWGPATGERLR</sequence>
<feature type="coiled-coil region" evidence="1">
    <location>
        <begin position="80"/>
        <end position="135"/>
    </location>
</feature>
<reference evidence="5" key="1">
    <citation type="journal article" date="2019" name="Int. J. Syst. Evol. Microbiol.">
        <title>The Global Catalogue of Microorganisms (GCM) 10K type strain sequencing project: providing services to taxonomists for standard genome sequencing and annotation.</title>
        <authorList>
            <consortium name="The Broad Institute Genomics Platform"/>
            <consortium name="The Broad Institute Genome Sequencing Center for Infectious Disease"/>
            <person name="Wu L."/>
            <person name="Ma J."/>
        </authorList>
    </citation>
    <scope>NUCLEOTIDE SEQUENCE [LARGE SCALE GENOMIC DNA]</scope>
    <source>
        <strain evidence="5">CGMCC 1.19062</strain>
    </source>
</reference>
<dbReference type="Pfam" id="PF18476">
    <property type="entry name" value="PIN_8"/>
    <property type="match status" value="1"/>
</dbReference>
<feature type="domain" description="PIN like" evidence="3">
    <location>
        <begin position="30"/>
        <end position="254"/>
    </location>
</feature>
<accession>A0ABW5DTH2</accession>
<proteinExistence type="predicted"/>
<evidence type="ECO:0000259" key="3">
    <source>
        <dbReference type="Pfam" id="PF18476"/>
    </source>
</evidence>
<keyword evidence="1" id="KW-0175">Coiled coil</keyword>
<gene>
    <name evidence="4" type="ORF">ACFSM5_07975</name>
</gene>
<dbReference type="InterPro" id="IPR041578">
    <property type="entry name" value="PIN_8"/>
</dbReference>
<evidence type="ECO:0000313" key="5">
    <source>
        <dbReference type="Proteomes" id="UP001597295"/>
    </source>
</evidence>
<evidence type="ECO:0000256" key="2">
    <source>
        <dbReference type="SAM" id="MobiDB-lite"/>
    </source>
</evidence>
<keyword evidence="5" id="KW-1185">Reference proteome</keyword>
<dbReference type="EMBL" id="JBHUIP010000005">
    <property type="protein sequence ID" value="MFD2262821.1"/>
    <property type="molecule type" value="Genomic_DNA"/>
</dbReference>
<dbReference type="RefSeq" id="WP_379875788.1">
    <property type="nucleotide sequence ID" value="NZ_JBHUIP010000005.1"/>
</dbReference>
<evidence type="ECO:0000256" key="1">
    <source>
        <dbReference type="SAM" id="Coils"/>
    </source>
</evidence>
<name>A0ABW5DTH2_9PROT</name>
<evidence type="ECO:0000313" key="4">
    <source>
        <dbReference type="EMBL" id="MFD2262821.1"/>
    </source>
</evidence>
<protein>
    <submittedName>
        <fullName evidence="4">PIN-like domain-containing protein</fullName>
    </submittedName>
</protein>
<comment type="caution">
    <text evidence="4">The sequence shown here is derived from an EMBL/GenBank/DDBJ whole genome shotgun (WGS) entry which is preliminary data.</text>
</comment>